<name>A0A4Q7IM91_9GAMM</name>
<organism evidence="2 3">
    <name type="scientific">Pseudoalteromonas phenolica</name>
    <dbReference type="NCBI Taxonomy" id="161398"/>
    <lineage>
        <taxon>Bacteria</taxon>
        <taxon>Pseudomonadati</taxon>
        <taxon>Pseudomonadota</taxon>
        <taxon>Gammaproteobacteria</taxon>
        <taxon>Alteromonadales</taxon>
        <taxon>Pseudoalteromonadaceae</taxon>
        <taxon>Pseudoalteromonas</taxon>
    </lineage>
</organism>
<gene>
    <name evidence="2" type="ORF">C1E23_12155</name>
</gene>
<evidence type="ECO:0000313" key="3">
    <source>
        <dbReference type="Proteomes" id="UP000291338"/>
    </source>
</evidence>
<reference evidence="2 3" key="1">
    <citation type="submission" date="2018-01" db="EMBL/GenBank/DDBJ databases">
        <title>Co-occurrence of chitin degradation, pigmentation and bioactivity in marine Pseudoalteromonas.</title>
        <authorList>
            <person name="Paulsen S."/>
            <person name="Gram L."/>
            <person name="Machado H."/>
        </authorList>
    </citation>
    <scope>NUCLEOTIDE SEQUENCE [LARGE SCALE GENOMIC DNA]</scope>
    <source>
        <strain evidence="2 3">S3898</strain>
    </source>
</reference>
<dbReference type="Gene3D" id="3.10.28.20">
    <property type="entry name" value="Acetamidase/Formamidase-like domains"/>
    <property type="match status" value="1"/>
</dbReference>
<feature type="chain" id="PRO_5020687688" description="LPP20 lipoprotein" evidence="1">
    <location>
        <begin position="23"/>
        <end position="340"/>
    </location>
</feature>
<feature type="signal peptide" evidence="1">
    <location>
        <begin position="1"/>
        <end position="22"/>
    </location>
</feature>
<protein>
    <recommendedName>
        <fullName evidence="4">LPP20 lipoprotein</fullName>
    </recommendedName>
</protein>
<evidence type="ECO:0008006" key="4">
    <source>
        <dbReference type="Google" id="ProtNLM"/>
    </source>
</evidence>
<dbReference type="Proteomes" id="UP000291338">
    <property type="component" value="Unassembled WGS sequence"/>
</dbReference>
<dbReference type="AlphaFoldDB" id="A0A4Q7IM91"/>
<dbReference type="PROSITE" id="PS51257">
    <property type="entry name" value="PROKAR_LIPOPROTEIN"/>
    <property type="match status" value="1"/>
</dbReference>
<sequence>MARRKFKNIKNVRALVSKTPIAACLSLLMLSGCQSTTSSNEVITPAWITQTPSAPNVVYGVGQAQNYGNLQQAKNTAQESARIALAKQLNVVIAADTSIIQQAKNGISKFKLNEIIRSQVPDIKLQGLQITEEYQQGNTLYALAQFNKSNAIMQTELEIAGLDNQIGALNLNLPSKSQRLKSALQVKKLLAERNKKNDFLLMLQSQSVLLSEPVFNKAKQAEEVIADLSFNLEMASDKESNLRDHLAKALTDQGLKISTFRPDFTIKIRTDWQNINQDNTHFSHAQTFVSILENGEEKAHFNSKVKAASSYQSMAKNKAMDKIADQLAGQIAEFITTSYL</sequence>
<evidence type="ECO:0000313" key="2">
    <source>
        <dbReference type="EMBL" id="RZQ52805.1"/>
    </source>
</evidence>
<dbReference type="EMBL" id="PPSX01000042">
    <property type="protein sequence ID" value="RZQ52805.1"/>
    <property type="molecule type" value="Genomic_DNA"/>
</dbReference>
<evidence type="ECO:0000256" key="1">
    <source>
        <dbReference type="SAM" id="SignalP"/>
    </source>
</evidence>
<dbReference type="RefSeq" id="WP_130255828.1">
    <property type="nucleotide sequence ID" value="NZ_PPSX01000042.1"/>
</dbReference>
<proteinExistence type="predicted"/>
<accession>A0A4Q7IM91</accession>
<comment type="caution">
    <text evidence="2">The sequence shown here is derived from an EMBL/GenBank/DDBJ whole genome shotgun (WGS) entry which is preliminary data.</text>
</comment>
<keyword evidence="1" id="KW-0732">Signal</keyword>